<proteinExistence type="inferred from homology"/>
<dbReference type="GO" id="GO:0005737">
    <property type="term" value="C:cytoplasm"/>
    <property type="evidence" value="ECO:0007669"/>
    <property type="project" value="UniProtKB-SubCell"/>
</dbReference>
<dbReference type="InterPro" id="IPR023093">
    <property type="entry name" value="ScpA-like_C"/>
</dbReference>
<dbReference type="eggNOG" id="COG1354">
    <property type="taxonomic scope" value="Bacteria"/>
</dbReference>
<dbReference type="HAMAP" id="MF_01805">
    <property type="entry name" value="ScpA"/>
    <property type="match status" value="1"/>
</dbReference>
<comment type="subunit">
    <text evidence="3">Component of a cohesin-like complex composed of ScpA, ScpB and the Smc homodimer, in which ScpA and ScpB bind to the head domain of Smc. The presence of the three proteins is required for the association of the complex with DNA.</text>
</comment>
<keyword evidence="3" id="KW-0131">Cell cycle</keyword>
<evidence type="ECO:0000256" key="2">
    <source>
        <dbReference type="ARBA" id="ARBA00044777"/>
    </source>
</evidence>
<dbReference type="InterPro" id="IPR003768">
    <property type="entry name" value="ScpA"/>
</dbReference>
<dbReference type="OrthoDB" id="9811016at2"/>
<organism evidence="4 5">
    <name type="scientific">Ligilactobacillus ceti DSM 22408</name>
    <dbReference type="NCBI Taxonomy" id="1122146"/>
    <lineage>
        <taxon>Bacteria</taxon>
        <taxon>Bacillati</taxon>
        <taxon>Bacillota</taxon>
        <taxon>Bacilli</taxon>
        <taxon>Lactobacillales</taxon>
        <taxon>Lactobacillaceae</taxon>
        <taxon>Ligilactobacillus</taxon>
    </lineage>
</organism>
<dbReference type="GO" id="GO:0051301">
    <property type="term" value="P:cell division"/>
    <property type="evidence" value="ECO:0007669"/>
    <property type="project" value="UniProtKB-KW"/>
</dbReference>
<keyword evidence="1 3" id="KW-0159">Chromosome partition</keyword>
<dbReference type="EMBL" id="JQBZ01000025">
    <property type="protein sequence ID" value="KRN88894.1"/>
    <property type="molecule type" value="Genomic_DNA"/>
</dbReference>
<keyword evidence="3" id="KW-0963">Cytoplasm</keyword>
<comment type="similarity">
    <text evidence="3">Belongs to the ScpA family.</text>
</comment>
<dbReference type="RefSeq" id="WP_027107298.1">
    <property type="nucleotide sequence ID" value="NZ_JQBZ01000025.1"/>
</dbReference>
<comment type="function">
    <text evidence="3">Participates in chromosomal partition during cell division. May act via the formation of a condensin-like complex containing Smc and ScpB that pull DNA away from mid-cell into both cell halves.</text>
</comment>
<accession>A0A0R2KHS0</accession>
<comment type="caution">
    <text evidence="4">The sequence shown here is derived from an EMBL/GenBank/DDBJ whole genome shotgun (WGS) entry which is preliminary data.</text>
</comment>
<dbReference type="GO" id="GO:0006260">
    <property type="term" value="P:DNA replication"/>
    <property type="evidence" value="ECO:0007669"/>
    <property type="project" value="UniProtKB-UniRule"/>
</dbReference>
<keyword evidence="5" id="KW-1185">Reference proteome</keyword>
<reference evidence="4 5" key="1">
    <citation type="journal article" date="2015" name="Genome Announc.">
        <title>Expanding the biotechnology potential of lactobacilli through comparative genomics of 213 strains and associated genera.</title>
        <authorList>
            <person name="Sun Z."/>
            <person name="Harris H.M."/>
            <person name="McCann A."/>
            <person name="Guo C."/>
            <person name="Argimon S."/>
            <person name="Zhang W."/>
            <person name="Yang X."/>
            <person name="Jeffery I.B."/>
            <person name="Cooney J.C."/>
            <person name="Kagawa T.F."/>
            <person name="Liu W."/>
            <person name="Song Y."/>
            <person name="Salvetti E."/>
            <person name="Wrobel A."/>
            <person name="Rasinkangas P."/>
            <person name="Parkhill J."/>
            <person name="Rea M.C."/>
            <person name="O'Sullivan O."/>
            <person name="Ritari J."/>
            <person name="Douillard F.P."/>
            <person name="Paul Ross R."/>
            <person name="Yang R."/>
            <person name="Briner A.E."/>
            <person name="Felis G.E."/>
            <person name="de Vos W.M."/>
            <person name="Barrangou R."/>
            <person name="Klaenhammer T.R."/>
            <person name="Caufield P.W."/>
            <person name="Cui Y."/>
            <person name="Zhang H."/>
            <person name="O'Toole P.W."/>
        </authorList>
    </citation>
    <scope>NUCLEOTIDE SEQUENCE [LARGE SCALE GENOMIC DNA]</scope>
    <source>
        <strain evidence="4 5">DSM 22408</strain>
    </source>
</reference>
<dbReference type="PANTHER" id="PTHR33969:SF2">
    <property type="entry name" value="SEGREGATION AND CONDENSATION PROTEIN A"/>
    <property type="match status" value="1"/>
</dbReference>
<protein>
    <recommendedName>
        <fullName evidence="2 3">Segregation and condensation protein A</fullName>
    </recommendedName>
</protein>
<gene>
    <name evidence="3" type="primary">scpA</name>
    <name evidence="4" type="ORF">IV53_GL000864</name>
</gene>
<evidence type="ECO:0000256" key="3">
    <source>
        <dbReference type="HAMAP-Rule" id="MF_01805"/>
    </source>
</evidence>
<comment type="subcellular location">
    <subcellularLocation>
        <location evidence="3">Cytoplasm</location>
    </subcellularLocation>
    <text evidence="3">Associated with two foci at the outer edges of the nucleoid region in young cells, and at four foci within both cell halves in older cells.</text>
</comment>
<dbReference type="PATRIC" id="fig|1122146.4.peg.898"/>
<dbReference type="GO" id="GO:0007059">
    <property type="term" value="P:chromosome segregation"/>
    <property type="evidence" value="ECO:0007669"/>
    <property type="project" value="UniProtKB-UniRule"/>
</dbReference>
<dbReference type="AlphaFoldDB" id="A0A0R2KHS0"/>
<dbReference type="PANTHER" id="PTHR33969">
    <property type="entry name" value="SEGREGATION AND CONDENSATION PROTEIN A"/>
    <property type="match status" value="1"/>
</dbReference>
<evidence type="ECO:0000313" key="4">
    <source>
        <dbReference type="EMBL" id="KRN88894.1"/>
    </source>
</evidence>
<dbReference type="STRING" id="1122146.IV53_GL000864"/>
<evidence type="ECO:0000313" key="5">
    <source>
        <dbReference type="Proteomes" id="UP000051500"/>
    </source>
</evidence>
<sequence>MTKENSQTELTFKLPSFEGPLDLLLHLIKQNEMDIYDIPIAKITSQYIESLKQMQSLKLDIAGEYLVMAAMLLNIKSKMLLPNEKEQMELAESDFQEDPRELLVKQLLLHKCYQEAAENLQVAAAERSLNYTREELTPPDDIQQQQLSAEGLDVQLLTQALQRLLLQKEISKPQKRVINSEKYTIKDEIKNIRQLLQSTKEPILFSDLFKQNVDLEKIVTVFLAVLELNKRAEVHLEQKQTLGPLYLKSEVKSYVSESS</sequence>
<dbReference type="Pfam" id="PF02616">
    <property type="entry name" value="SMC_ScpA"/>
    <property type="match status" value="1"/>
</dbReference>
<evidence type="ECO:0000256" key="1">
    <source>
        <dbReference type="ARBA" id="ARBA00022829"/>
    </source>
</evidence>
<dbReference type="Proteomes" id="UP000051500">
    <property type="component" value="Unassembled WGS sequence"/>
</dbReference>
<dbReference type="Gene3D" id="1.10.10.580">
    <property type="entry name" value="Structural maintenance of chromosome 1. Chain E"/>
    <property type="match status" value="1"/>
</dbReference>
<dbReference type="Gene3D" id="6.10.250.2410">
    <property type="match status" value="1"/>
</dbReference>
<keyword evidence="3" id="KW-0132">Cell division</keyword>
<name>A0A0R2KHS0_9LACO</name>